<proteinExistence type="predicted"/>
<organism evidence="2 3">
    <name type="scientific">Sclerotinia sclerotiorum (strain ATCC 18683 / 1980 / Ss-1)</name>
    <name type="common">White mold</name>
    <name type="synonym">Whetzelinia sclerotiorum</name>
    <dbReference type="NCBI Taxonomy" id="665079"/>
    <lineage>
        <taxon>Eukaryota</taxon>
        <taxon>Fungi</taxon>
        <taxon>Dikarya</taxon>
        <taxon>Ascomycota</taxon>
        <taxon>Pezizomycotina</taxon>
        <taxon>Leotiomycetes</taxon>
        <taxon>Helotiales</taxon>
        <taxon>Sclerotiniaceae</taxon>
        <taxon>Sclerotinia</taxon>
    </lineage>
</organism>
<dbReference type="RefSeq" id="XP_001593848.1">
    <property type="nucleotide sequence ID" value="XM_001593798.1"/>
</dbReference>
<dbReference type="AlphaFoldDB" id="A0A1D9Q9Z4"/>
<evidence type="ECO:0000313" key="3">
    <source>
        <dbReference type="Proteomes" id="UP000177798"/>
    </source>
</evidence>
<name>A0A1D9Q9Z4_SCLS1</name>
<gene>
    <name evidence="2" type="ORF">sscle_08g065500</name>
</gene>
<evidence type="ECO:0008006" key="4">
    <source>
        <dbReference type="Google" id="ProtNLM"/>
    </source>
</evidence>
<dbReference type="Proteomes" id="UP000177798">
    <property type="component" value="Chromosome 8"/>
</dbReference>
<dbReference type="OrthoDB" id="3928392at2759"/>
<dbReference type="SUPFAM" id="SSF48452">
    <property type="entry name" value="TPR-like"/>
    <property type="match status" value="1"/>
</dbReference>
<sequence length="159" mass="18426">MYTIPELSELSESPESPELPQLSEITHEYNSAHHQTNPTFAEQGHPKDAPEISKRAFKQYVNLQLIKSCALLEISELDQALGHVEEALFIAEDKNLFYEISKCHLYRGLCFIEMKRWREAKIALVRGVNVRGWGGRVEELMREVQMRIDEDKRGRNQEA</sequence>
<reference evidence="3" key="1">
    <citation type="journal article" date="2017" name="Genome Biol. Evol.">
        <title>The complete genome sequence of the phytopathogenic fungus Sclerotinia sclerotiorum reveals insights into the genome architecture of broad host range pathogens.</title>
        <authorList>
            <person name="Derbyshire M."/>
            <person name="Denton-Giles M."/>
            <person name="Hegedus D."/>
            <person name="Seifbarghy S."/>
            <person name="Rollins J."/>
            <person name="van Kan J."/>
            <person name="Seidl M.F."/>
            <person name="Faino L."/>
            <person name="Mbengue M."/>
            <person name="Navaud O."/>
            <person name="Raffaele S."/>
            <person name="Hammond-Kosack K."/>
            <person name="Heard S."/>
            <person name="Oliver R."/>
        </authorList>
    </citation>
    <scope>NUCLEOTIDE SEQUENCE [LARGE SCALE GENOMIC DNA]</scope>
    <source>
        <strain evidence="3">ATCC 18683 / 1980 / Ss-1</strain>
    </source>
</reference>
<dbReference type="InterPro" id="IPR011990">
    <property type="entry name" value="TPR-like_helical_dom_sf"/>
</dbReference>
<dbReference type="KEGG" id="ssl:SS1G_05276"/>
<dbReference type="VEuPathDB" id="FungiDB:sscle_08g065500"/>
<evidence type="ECO:0000256" key="1">
    <source>
        <dbReference type="SAM" id="MobiDB-lite"/>
    </source>
</evidence>
<accession>A0A1D9Q9Z4</accession>
<dbReference type="OMA" id="THEYNSA"/>
<dbReference type="Gene3D" id="1.25.40.10">
    <property type="entry name" value="Tetratricopeptide repeat domain"/>
    <property type="match status" value="1"/>
</dbReference>
<feature type="region of interest" description="Disordered" evidence="1">
    <location>
        <begin position="1"/>
        <end position="20"/>
    </location>
</feature>
<evidence type="ECO:0000313" key="2">
    <source>
        <dbReference type="EMBL" id="APA11780.1"/>
    </source>
</evidence>
<protein>
    <recommendedName>
        <fullName evidence="4">MalT-like TPR region domain-containing protein</fullName>
    </recommendedName>
</protein>
<dbReference type="EMBL" id="CP017821">
    <property type="protein sequence ID" value="APA11780.1"/>
    <property type="molecule type" value="Genomic_DNA"/>
</dbReference>